<evidence type="ECO:0000256" key="3">
    <source>
        <dbReference type="ARBA" id="ARBA00022528"/>
    </source>
</evidence>
<reference evidence="10" key="1">
    <citation type="submission" date="2020-03" db="EMBL/GenBank/DDBJ databases">
        <title>A high-quality chromosome-level genome assembly of a woody plant with both climbing and erect habits, Rhamnella rubrinervis.</title>
        <authorList>
            <person name="Lu Z."/>
            <person name="Yang Y."/>
            <person name="Zhu X."/>
            <person name="Sun Y."/>
        </authorList>
    </citation>
    <scope>NUCLEOTIDE SEQUENCE</scope>
    <source>
        <strain evidence="10">BYM</strain>
        <tissue evidence="10">Leaf</tissue>
    </source>
</reference>
<keyword evidence="4" id="KW-0934">Plastid</keyword>
<evidence type="ECO:0000256" key="6">
    <source>
        <dbReference type="ARBA" id="ARBA00022946"/>
    </source>
</evidence>
<comment type="similarity">
    <text evidence="2">Belongs to the AB hydrolase superfamily. Lipase family.</text>
</comment>
<dbReference type="PANTHER" id="PTHR31403">
    <property type="entry name" value="PHOSPHOLIPASE A1-IBETA2, CHLOROPLASTIC"/>
    <property type="match status" value="1"/>
</dbReference>
<keyword evidence="7" id="KW-0442">Lipid degradation</keyword>
<dbReference type="GO" id="GO:0016042">
    <property type="term" value="P:lipid catabolic process"/>
    <property type="evidence" value="ECO:0007669"/>
    <property type="project" value="UniProtKB-KW"/>
</dbReference>
<evidence type="ECO:0000313" key="10">
    <source>
        <dbReference type="EMBL" id="KAF3445588.1"/>
    </source>
</evidence>
<dbReference type="Proteomes" id="UP000796880">
    <property type="component" value="Unassembled WGS sequence"/>
</dbReference>
<evidence type="ECO:0000259" key="9">
    <source>
        <dbReference type="Pfam" id="PF01764"/>
    </source>
</evidence>
<dbReference type="InterPro" id="IPR029058">
    <property type="entry name" value="AB_hydrolase_fold"/>
</dbReference>
<dbReference type="InterPro" id="IPR002921">
    <property type="entry name" value="Fungal_lipase-type"/>
</dbReference>
<evidence type="ECO:0000256" key="4">
    <source>
        <dbReference type="ARBA" id="ARBA00022640"/>
    </source>
</evidence>
<dbReference type="EMBL" id="VOIH02000005">
    <property type="protein sequence ID" value="KAF3445588.1"/>
    <property type="molecule type" value="Genomic_DNA"/>
</dbReference>
<keyword evidence="11" id="KW-1185">Reference proteome</keyword>
<evidence type="ECO:0000256" key="2">
    <source>
        <dbReference type="ARBA" id="ARBA00010701"/>
    </source>
</evidence>
<comment type="caution">
    <text evidence="10">The sequence shown here is derived from an EMBL/GenBank/DDBJ whole genome shotgun (WGS) entry which is preliminary data.</text>
</comment>
<dbReference type="Gene3D" id="3.40.50.1820">
    <property type="entry name" value="alpha/beta hydrolase"/>
    <property type="match status" value="1"/>
</dbReference>
<organism evidence="10 11">
    <name type="scientific">Rhamnella rubrinervis</name>
    <dbReference type="NCBI Taxonomy" id="2594499"/>
    <lineage>
        <taxon>Eukaryota</taxon>
        <taxon>Viridiplantae</taxon>
        <taxon>Streptophyta</taxon>
        <taxon>Embryophyta</taxon>
        <taxon>Tracheophyta</taxon>
        <taxon>Spermatophyta</taxon>
        <taxon>Magnoliopsida</taxon>
        <taxon>eudicotyledons</taxon>
        <taxon>Gunneridae</taxon>
        <taxon>Pentapetalae</taxon>
        <taxon>rosids</taxon>
        <taxon>fabids</taxon>
        <taxon>Rosales</taxon>
        <taxon>Rhamnaceae</taxon>
        <taxon>rhamnoid group</taxon>
        <taxon>Rhamneae</taxon>
        <taxon>Rhamnella</taxon>
    </lineage>
</organism>
<keyword evidence="5" id="KW-0378">Hydrolase</keyword>
<keyword evidence="3" id="KW-0150">Chloroplast</keyword>
<comment type="subcellular location">
    <subcellularLocation>
        <location evidence="1">Plastid</location>
        <location evidence="1">Chloroplast</location>
    </subcellularLocation>
</comment>
<keyword evidence="6" id="KW-0809">Transit peptide</keyword>
<dbReference type="GO" id="GO:0047714">
    <property type="term" value="F:galactolipase activity"/>
    <property type="evidence" value="ECO:0007669"/>
    <property type="project" value="UniProtKB-ARBA"/>
</dbReference>
<keyword evidence="8" id="KW-0443">Lipid metabolism</keyword>
<dbReference type="GO" id="GO:0008970">
    <property type="term" value="F:phospholipase A1 activity"/>
    <property type="evidence" value="ECO:0007669"/>
    <property type="project" value="UniProtKB-ARBA"/>
</dbReference>
<gene>
    <name evidence="10" type="ORF">FNV43_RR10764</name>
</gene>
<dbReference type="PANTHER" id="PTHR31403:SF54">
    <property type="entry name" value="PHOSPHOLIPASE A(1) DAD1, CHLOROPLASTIC"/>
    <property type="match status" value="1"/>
</dbReference>
<evidence type="ECO:0000256" key="5">
    <source>
        <dbReference type="ARBA" id="ARBA00022801"/>
    </source>
</evidence>
<sequence>MVATMRICIRPVRPCTFSAPPKRTAFRCCTLTDQPSKLTFTESMNRPNWPGLRMADPVDLDAINLRSDTRPVRLGKRWKEYQGIRNWEGLLDPLDENLRQEILRYGQFVDAAYKSFDFDPSSSSYATCKFPKSSLLERSGLPETGYRLTRNLRATSGIQLPRWIEKAPSWVATQSSWIGYVAVCQDKEEIARLGRRDVVIAFRGTATCLEWLENLRANLTHMPNDEPKEVGPEGFGPMVESGFLSLYTSGSTISPSLQQMVRQEIARLLQSHGDEPLSLTITGHSLGAALATLAAYDIKTTFKRAPLVTVISFGGPRVGNRSFRCHLEKQGTKVLRIVNSDDLITKVPGFVIDDRGGEHVSRKQDFQMAAGLPSWIQKCVKDTQWVYADVGRELRLSSRDSPYLNGGFNVATCHELKTYLHLVDGFVSSTCPFRQTAKRMLGNQHHLRETARV</sequence>
<dbReference type="OrthoDB" id="426718at2759"/>
<evidence type="ECO:0000256" key="8">
    <source>
        <dbReference type="ARBA" id="ARBA00023098"/>
    </source>
</evidence>
<proteinExistence type="inferred from homology"/>
<evidence type="ECO:0000256" key="7">
    <source>
        <dbReference type="ARBA" id="ARBA00022963"/>
    </source>
</evidence>
<dbReference type="SUPFAM" id="SSF53474">
    <property type="entry name" value="alpha/beta-Hydrolases"/>
    <property type="match status" value="1"/>
</dbReference>
<accession>A0A8K0H504</accession>
<dbReference type="CDD" id="cd00519">
    <property type="entry name" value="Lipase_3"/>
    <property type="match status" value="1"/>
</dbReference>
<evidence type="ECO:0000256" key="1">
    <source>
        <dbReference type="ARBA" id="ARBA00004229"/>
    </source>
</evidence>
<name>A0A8K0H504_9ROSA</name>
<feature type="domain" description="Fungal lipase-type" evidence="9">
    <location>
        <begin position="199"/>
        <end position="350"/>
    </location>
</feature>
<protein>
    <recommendedName>
        <fullName evidence="9">Fungal lipase-type domain-containing protein</fullName>
    </recommendedName>
</protein>
<evidence type="ECO:0000313" key="11">
    <source>
        <dbReference type="Proteomes" id="UP000796880"/>
    </source>
</evidence>
<dbReference type="GO" id="GO:0009507">
    <property type="term" value="C:chloroplast"/>
    <property type="evidence" value="ECO:0007669"/>
    <property type="project" value="UniProtKB-SubCell"/>
</dbReference>
<dbReference type="Pfam" id="PF01764">
    <property type="entry name" value="Lipase_3"/>
    <property type="match status" value="1"/>
</dbReference>
<dbReference type="AlphaFoldDB" id="A0A8K0H504"/>